<dbReference type="Proteomes" id="UP000064967">
    <property type="component" value="Chromosome"/>
</dbReference>
<feature type="transmembrane region" description="Helical" evidence="2">
    <location>
        <begin position="224"/>
        <end position="246"/>
    </location>
</feature>
<sequence>MAESTNEAKFRVTIDGNADSSMKNVAQSGRLAAKTIEKYEAEIKTLGGDLRRLTGNSEEVIEAKKKLRDRINAAKSSVTTLTLELNKQGHSYEKAAKAAREYDKASTFKRAATRAKEVGGDLLGKGGKALAPVGKKVSTALAPVGEKLGKVFGPAAKKVSTALAPVGKRVASMAAPAGRAIGGLGRLTGRAAGGLVSLGKKAAPIAEKGLSSLANVGSLAATGYAALVVGAGAAAAAVVAFGFAASDSAAKLGRQREALLGNAKDSKALGDQINALASKVPQGVEELNDLSKSLLKTRLSGKDVVNTMNAVAQVTGAVDATAGAKIQELITRNHRMGRMAIGQFELEGTGINFDEVAKEYAKGTKKSVAAAAAELRSGRASIEAGSEALAKVAETKFGKLNIANAFSLENAPKKFFEQVQHLASGLDLEPVTKGFQYAFGQLTPEAPLGRAIKAFFEGTGSDIAKIVGKSIPLLVEGFKWIVVGALRVSTYVYEMKARLQEAFDSKGWVAAGKELVVGLVEGIIGQRKFVIDAVVGLAKSVKDTFTGKMEIHSPSKVFKEYGEFTTEGYAQGVERGSRRANAAVSNMVQAPTANSSSPATSTGAPRVGSITVQINGAPVDNIQAMQSPQFLGGLTRALRDSLSMQGLAGGAA</sequence>
<name>A0A0K1QBR4_9BACT</name>
<keyword evidence="1" id="KW-0175">Coiled coil</keyword>
<dbReference type="EMBL" id="CP012333">
    <property type="protein sequence ID" value="AKV03194.1"/>
    <property type="molecule type" value="Genomic_DNA"/>
</dbReference>
<dbReference type="RefSeq" id="WP_146654000.1">
    <property type="nucleotide sequence ID" value="NZ_CP012333.1"/>
</dbReference>
<protein>
    <submittedName>
        <fullName evidence="3">Tape measure protein</fullName>
    </submittedName>
</protein>
<keyword evidence="2" id="KW-0472">Membrane</keyword>
<organism evidence="3 4">
    <name type="scientific">Labilithrix luteola</name>
    <dbReference type="NCBI Taxonomy" id="1391654"/>
    <lineage>
        <taxon>Bacteria</taxon>
        <taxon>Pseudomonadati</taxon>
        <taxon>Myxococcota</taxon>
        <taxon>Polyangia</taxon>
        <taxon>Polyangiales</taxon>
        <taxon>Labilitrichaceae</taxon>
        <taxon>Labilithrix</taxon>
    </lineage>
</organism>
<reference evidence="3 4" key="1">
    <citation type="submission" date="2015-08" db="EMBL/GenBank/DDBJ databases">
        <authorList>
            <person name="Babu N.S."/>
            <person name="Beckwith C.J."/>
            <person name="Beseler K.G."/>
            <person name="Brison A."/>
            <person name="Carone J.V."/>
            <person name="Caskin T.P."/>
            <person name="Diamond M."/>
            <person name="Durham M.E."/>
            <person name="Foxe J.M."/>
            <person name="Go M."/>
            <person name="Henderson B.A."/>
            <person name="Jones I.B."/>
            <person name="McGettigan J.A."/>
            <person name="Micheletti S.J."/>
            <person name="Nasrallah M.E."/>
            <person name="Ortiz D."/>
            <person name="Piller C.R."/>
            <person name="Privatt S.R."/>
            <person name="Schneider S.L."/>
            <person name="Sharp S."/>
            <person name="Smith T.C."/>
            <person name="Stanton J.D."/>
            <person name="Ullery H.E."/>
            <person name="Wilson R.J."/>
            <person name="Serrano M.G."/>
            <person name="Buck G."/>
            <person name="Lee V."/>
            <person name="Wang Y."/>
            <person name="Carvalho R."/>
            <person name="Voegtly L."/>
            <person name="Shi R."/>
            <person name="Duckworth R."/>
            <person name="Johnson A."/>
            <person name="Loviza R."/>
            <person name="Walstead R."/>
            <person name="Shah Z."/>
            <person name="Kiflezghi M."/>
            <person name="Wade K."/>
            <person name="Ball S.L."/>
            <person name="Bradley K.W."/>
            <person name="Asai D.J."/>
            <person name="Bowman C.A."/>
            <person name="Russell D.A."/>
            <person name="Pope W.H."/>
            <person name="Jacobs-Sera D."/>
            <person name="Hendrix R.W."/>
            <person name="Hatfull G.F."/>
        </authorList>
    </citation>
    <scope>NUCLEOTIDE SEQUENCE [LARGE SCALE GENOMIC DNA]</scope>
    <source>
        <strain evidence="3 4">DSM 27648</strain>
    </source>
</reference>
<feature type="coiled-coil region" evidence="1">
    <location>
        <begin position="36"/>
        <end position="84"/>
    </location>
</feature>
<evidence type="ECO:0000256" key="1">
    <source>
        <dbReference type="SAM" id="Coils"/>
    </source>
</evidence>
<dbReference type="STRING" id="1391654.AKJ09_09857"/>
<gene>
    <name evidence="3" type="ORF">AKJ09_09857</name>
</gene>
<keyword evidence="4" id="KW-1185">Reference proteome</keyword>
<evidence type="ECO:0000313" key="3">
    <source>
        <dbReference type="EMBL" id="AKV03194.1"/>
    </source>
</evidence>
<accession>A0A0K1QBR4</accession>
<proteinExistence type="predicted"/>
<dbReference type="OrthoDB" id="8019720at2"/>
<evidence type="ECO:0000256" key="2">
    <source>
        <dbReference type="SAM" id="Phobius"/>
    </source>
</evidence>
<dbReference type="KEGG" id="llu:AKJ09_09857"/>
<keyword evidence="2" id="KW-1133">Transmembrane helix</keyword>
<keyword evidence="2" id="KW-0812">Transmembrane</keyword>
<evidence type="ECO:0000313" key="4">
    <source>
        <dbReference type="Proteomes" id="UP000064967"/>
    </source>
</evidence>
<dbReference type="AlphaFoldDB" id="A0A0K1QBR4"/>